<accession>A0A4R1BUW9</accession>
<gene>
    <name evidence="2" type="ORF">EPD65_14905</name>
</gene>
<comment type="caution">
    <text evidence="2">The sequence shown here is derived from an EMBL/GenBank/DDBJ whole genome shotgun (WGS) entry which is preliminary data.</text>
</comment>
<proteinExistence type="predicted"/>
<dbReference type="AlphaFoldDB" id="A0A4R1BUW9"/>
<feature type="transmembrane region" description="Helical" evidence="1">
    <location>
        <begin position="81"/>
        <end position="101"/>
    </location>
</feature>
<name>A0A4R1BUW9_9ACTN</name>
<dbReference type="EMBL" id="SJZJ01000033">
    <property type="protein sequence ID" value="TCJ21531.1"/>
    <property type="molecule type" value="Genomic_DNA"/>
</dbReference>
<reference evidence="2 3" key="1">
    <citation type="submission" date="2019-03" db="EMBL/GenBank/DDBJ databases">
        <authorList>
            <person name="Kim M.K.M."/>
        </authorList>
    </citation>
    <scope>NUCLEOTIDE SEQUENCE [LARGE SCALE GENOMIC DNA]</scope>
    <source>
        <strain evidence="2 3">18JY15-6</strain>
    </source>
</reference>
<keyword evidence="1" id="KW-0812">Transmembrane</keyword>
<dbReference type="RefSeq" id="WP_131585528.1">
    <property type="nucleotide sequence ID" value="NZ_SJZJ01000033.1"/>
</dbReference>
<organism evidence="2 3">
    <name type="scientific">Nocardioides jejuensis</name>
    <dbReference type="NCBI Taxonomy" id="2502782"/>
    <lineage>
        <taxon>Bacteria</taxon>
        <taxon>Bacillati</taxon>
        <taxon>Actinomycetota</taxon>
        <taxon>Actinomycetes</taxon>
        <taxon>Propionibacteriales</taxon>
        <taxon>Nocardioidaceae</taxon>
        <taxon>Nocardioides</taxon>
    </lineage>
</organism>
<keyword evidence="3" id="KW-1185">Reference proteome</keyword>
<keyword evidence="1" id="KW-0472">Membrane</keyword>
<feature type="transmembrane region" description="Helical" evidence="1">
    <location>
        <begin position="35"/>
        <end position="61"/>
    </location>
</feature>
<evidence type="ECO:0000313" key="2">
    <source>
        <dbReference type="EMBL" id="TCJ21531.1"/>
    </source>
</evidence>
<evidence type="ECO:0000313" key="3">
    <source>
        <dbReference type="Proteomes" id="UP000295453"/>
    </source>
</evidence>
<protein>
    <recommendedName>
        <fullName evidence="4">DoxX family protein</fullName>
    </recommendedName>
</protein>
<feature type="transmembrane region" description="Helical" evidence="1">
    <location>
        <begin position="107"/>
        <end position="140"/>
    </location>
</feature>
<dbReference type="Proteomes" id="UP000295453">
    <property type="component" value="Unassembled WGS sequence"/>
</dbReference>
<evidence type="ECO:0008006" key="4">
    <source>
        <dbReference type="Google" id="ProtNLM"/>
    </source>
</evidence>
<sequence length="152" mass="16706">MALTHAMHDMVADMRDEMHDLTKIASVDASRQGYLAMWASFTALPLLYGLDKFAGFMNVTWSDFMASWMHDVLPGTGDTELYTLGVIELAIAALVFFAPRIGGDLAAVYFTVFAINFFAMDGMALFAFGSIALAFCALAMARMSTKYHHHDG</sequence>
<keyword evidence="1" id="KW-1133">Transmembrane helix</keyword>
<evidence type="ECO:0000256" key="1">
    <source>
        <dbReference type="SAM" id="Phobius"/>
    </source>
</evidence>
<dbReference type="OrthoDB" id="119681at2"/>